<keyword evidence="2" id="KW-1185">Reference proteome</keyword>
<dbReference type="AlphaFoldDB" id="G0GCW0"/>
<organism evidence="1 2">
    <name type="scientific">Winmispira thermophila (strain ATCC 700085 / DSM 6578 / Z-1203)</name>
    <name type="common">Spirochaeta thermophila</name>
    <dbReference type="NCBI Taxonomy" id="869211"/>
    <lineage>
        <taxon>Bacteria</taxon>
        <taxon>Pseudomonadati</taxon>
        <taxon>Spirochaetota</taxon>
        <taxon>Spirochaetia</taxon>
        <taxon>Winmispirales</taxon>
        <taxon>Winmispiraceae</taxon>
        <taxon>Winmispira</taxon>
    </lineage>
</organism>
<reference evidence="1 2" key="1">
    <citation type="submission" date="2011-06" db="EMBL/GenBank/DDBJ databases">
        <title>The complete genome of Spirochaeta thermophila DSM 6578.</title>
        <authorList>
            <consortium name="US DOE Joint Genome Institute (JGI-PGF)"/>
            <person name="Lucas S."/>
            <person name="Lapidus A."/>
            <person name="Bruce D."/>
            <person name="Goodwin L."/>
            <person name="Pitluck S."/>
            <person name="Peters L."/>
            <person name="Kyrpides N."/>
            <person name="Mavromatis K."/>
            <person name="Ivanova N."/>
            <person name="Mikailova N."/>
            <person name="Pagani I."/>
            <person name="Chertkov O."/>
            <person name="Detter J.C."/>
            <person name="Tapia R."/>
            <person name="Han C."/>
            <person name="Land M."/>
            <person name="Hauser L."/>
            <person name="Markowitz V."/>
            <person name="Cheng J.-F."/>
            <person name="Hugenholtz P."/>
            <person name="Woyke T."/>
            <person name="Wu D."/>
            <person name="Spring S."/>
            <person name="Merkhoffer B."/>
            <person name="Schneider S."/>
            <person name="Klenk H.-P."/>
            <person name="Eisen J.A."/>
        </authorList>
    </citation>
    <scope>NUCLEOTIDE SEQUENCE [LARGE SCALE GENOMIC DNA]</scope>
    <source>
        <strain evidence="2">ATCC 700085 / DSM 6578 / Z-1203</strain>
    </source>
</reference>
<dbReference type="Proteomes" id="UP000007254">
    <property type="component" value="Chromosome"/>
</dbReference>
<evidence type="ECO:0000313" key="1">
    <source>
        <dbReference type="EMBL" id="AEJ61252.1"/>
    </source>
</evidence>
<evidence type="ECO:0000313" key="2">
    <source>
        <dbReference type="Proteomes" id="UP000007254"/>
    </source>
</evidence>
<protein>
    <submittedName>
        <fullName evidence="1">Uncharacterized protein</fullName>
    </submittedName>
</protein>
<dbReference type="KEGG" id="stq:Spith_0979"/>
<gene>
    <name evidence="1" type="ordered locus">Spith_0979</name>
</gene>
<proteinExistence type="predicted"/>
<dbReference type="STRING" id="869211.Spith_0979"/>
<dbReference type="HOGENOM" id="CLU_882520_0_0_12"/>
<sequence length="315" mass="35937">MKIRHYVLLFLFTTVLAALNSSEFRDEVVLYNASTQPAGFLLVHNEEEIARLSAASIPDLLSFLEERGDEIELLAPGEWVEMRQVPALVTGYLIDRETFQVRLFRALLPSTPGWYPLSEEVLLSEDGAPVVLPLWSVPVPFSPVFLDGAIRDWKRYPPSWEALDDGLPLRAFRGTGEREEEIPLEDARFWRTRDLLPERIWLARNHTHWYLAVSGLPAEDGLSLFVYAYGRDEVPIRVLEIPLSGRSYGYLASWEGGAEPAGVWCAGPEVIEARWPVDEETPRRWEITTYYQQEASYEEFLIAVLEAEDVVELSP</sequence>
<accession>G0GCW0</accession>
<dbReference type="EMBL" id="CP002903">
    <property type="protein sequence ID" value="AEJ61252.1"/>
    <property type="molecule type" value="Genomic_DNA"/>
</dbReference>
<name>G0GCW0_WINT7</name>